<evidence type="ECO:0000313" key="4">
    <source>
        <dbReference type="Proteomes" id="UP000295606"/>
    </source>
</evidence>
<organism evidence="3 4">
    <name type="scientific">Paraburkholderia guartelaensis</name>
    <dbReference type="NCBI Taxonomy" id="2546446"/>
    <lineage>
        <taxon>Bacteria</taxon>
        <taxon>Pseudomonadati</taxon>
        <taxon>Pseudomonadota</taxon>
        <taxon>Betaproteobacteria</taxon>
        <taxon>Burkholderiales</taxon>
        <taxon>Burkholderiaceae</taxon>
        <taxon>Paraburkholderia</taxon>
    </lineage>
</organism>
<protein>
    <submittedName>
        <fullName evidence="3">Gfo/Idh/MocA family oxidoreductase</fullName>
    </submittedName>
</protein>
<accession>A0A4R5LBY4</accession>
<dbReference type="EMBL" id="SMOD01000014">
    <property type="protein sequence ID" value="TDG06647.1"/>
    <property type="molecule type" value="Genomic_DNA"/>
</dbReference>
<proteinExistence type="predicted"/>
<reference evidence="3 4" key="1">
    <citation type="submission" date="2019-03" db="EMBL/GenBank/DDBJ databases">
        <title>Paraburkholderia sp. isolated from native Mimosa gymnas in Guartela State Park, Brazil.</title>
        <authorList>
            <person name="Paulitsch F."/>
            <person name="Hungria M."/>
            <person name="Delamuta J.R.M."/>
            <person name="Ribeiro R.A."/>
            <person name="Dall'Agnol R."/>
            <person name="Silva J.S.B."/>
        </authorList>
    </citation>
    <scope>NUCLEOTIDE SEQUENCE [LARGE SCALE GENOMIC DNA]</scope>
    <source>
        <strain evidence="3 4">CNPSo 3008</strain>
    </source>
</reference>
<dbReference type="Gene3D" id="3.30.360.10">
    <property type="entry name" value="Dihydrodipicolinate Reductase, domain 2"/>
    <property type="match status" value="1"/>
</dbReference>
<feature type="domain" description="GFO/IDH/MocA-like oxidoreductase" evidence="2">
    <location>
        <begin position="140"/>
        <end position="262"/>
    </location>
</feature>
<comment type="caution">
    <text evidence="3">The sequence shown here is derived from an EMBL/GenBank/DDBJ whole genome shotgun (WGS) entry which is preliminary data.</text>
</comment>
<evidence type="ECO:0000259" key="1">
    <source>
        <dbReference type="Pfam" id="PF01408"/>
    </source>
</evidence>
<dbReference type="InterPro" id="IPR051317">
    <property type="entry name" value="Gfo/Idh/MocA_oxidoreduct"/>
</dbReference>
<dbReference type="InterPro" id="IPR036291">
    <property type="entry name" value="NAD(P)-bd_dom_sf"/>
</dbReference>
<dbReference type="PANTHER" id="PTHR43708">
    <property type="entry name" value="CONSERVED EXPRESSED OXIDOREDUCTASE (EUROFUNG)"/>
    <property type="match status" value="1"/>
</dbReference>
<dbReference type="GO" id="GO:0000166">
    <property type="term" value="F:nucleotide binding"/>
    <property type="evidence" value="ECO:0007669"/>
    <property type="project" value="InterPro"/>
</dbReference>
<dbReference type="InterPro" id="IPR055170">
    <property type="entry name" value="GFO_IDH_MocA-like_dom"/>
</dbReference>
<feature type="domain" description="Gfo/Idh/MocA-like oxidoreductase N-terminal" evidence="1">
    <location>
        <begin position="13"/>
        <end position="129"/>
    </location>
</feature>
<gene>
    <name evidence="3" type="ORF">E1N52_20195</name>
</gene>
<evidence type="ECO:0000259" key="2">
    <source>
        <dbReference type="Pfam" id="PF22725"/>
    </source>
</evidence>
<name>A0A4R5LBY4_9BURK</name>
<dbReference type="PANTHER" id="PTHR43708:SF8">
    <property type="entry name" value="OXIDOREDUCTASE"/>
    <property type="match status" value="1"/>
</dbReference>
<dbReference type="AlphaFoldDB" id="A0A4R5LBY4"/>
<dbReference type="SUPFAM" id="SSF51735">
    <property type="entry name" value="NAD(P)-binding Rossmann-fold domains"/>
    <property type="match status" value="1"/>
</dbReference>
<sequence>MSVTTSAAPAQLRGALIGCGFFSLNHLHAWQDIDGARIVALCDANRTRLDEVGDRFGIERRYTDAATMLREERLDFVDIATTVPSHRALVELAAAAGVATICQKPFASSLTDARAMVQTCHEAGVPLMVHENFRWQRAIQAVGRALREGAIGQPFWGRVSFRSAYDVFSGQPYLAQGERFIVEDLGIHILDVARFLFGDVARVSATTARVNPSIRGEDVATILLAHESGVSSVVDCSYATQLPRELFPQTLIEVDGAGGSLRLFADYQLQIHTRGGTELRSVAPRALSWTSEPWVAIQGSVVSIQSHWVDCLRRGVEPATSGRDNLRTLELVEATYLSAREGRSVVPGEAAS</sequence>
<dbReference type="RefSeq" id="WP_133184497.1">
    <property type="nucleotide sequence ID" value="NZ_SMOD01000014.1"/>
</dbReference>
<dbReference type="Pfam" id="PF22725">
    <property type="entry name" value="GFO_IDH_MocA_C3"/>
    <property type="match status" value="1"/>
</dbReference>
<dbReference type="OrthoDB" id="9781031at2"/>
<evidence type="ECO:0000313" key="3">
    <source>
        <dbReference type="EMBL" id="TDG06647.1"/>
    </source>
</evidence>
<dbReference type="SUPFAM" id="SSF55347">
    <property type="entry name" value="Glyceraldehyde-3-phosphate dehydrogenase-like, C-terminal domain"/>
    <property type="match status" value="1"/>
</dbReference>
<dbReference type="InterPro" id="IPR000683">
    <property type="entry name" value="Gfo/Idh/MocA-like_OxRdtase_N"/>
</dbReference>
<dbReference type="Proteomes" id="UP000295606">
    <property type="component" value="Unassembled WGS sequence"/>
</dbReference>
<dbReference type="Gene3D" id="3.40.50.720">
    <property type="entry name" value="NAD(P)-binding Rossmann-like Domain"/>
    <property type="match status" value="1"/>
</dbReference>
<dbReference type="Pfam" id="PF01408">
    <property type="entry name" value="GFO_IDH_MocA"/>
    <property type="match status" value="1"/>
</dbReference>